<dbReference type="RefSeq" id="WP_199263231.1">
    <property type="nucleotide sequence ID" value="NZ_CP054140.1"/>
</dbReference>
<keyword evidence="14" id="KW-1185">Reference proteome</keyword>
<evidence type="ECO:0000256" key="10">
    <source>
        <dbReference type="SAM" id="Phobius"/>
    </source>
</evidence>
<dbReference type="Gene3D" id="2.40.50.100">
    <property type="match status" value="1"/>
</dbReference>
<dbReference type="PANTHER" id="PTHR30386">
    <property type="entry name" value="MEMBRANE FUSION SUBUNIT OF EMRAB-TOLC MULTIDRUG EFFLUX PUMP"/>
    <property type="match status" value="1"/>
</dbReference>
<dbReference type="NCBIfam" id="TIGR01843">
    <property type="entry name" value="type_I_hlyD"/>
    <property type="match status" value="1"/>
</dbReference>
<dbReference type="KEGG" id="dog:HP555_00245"/>
<evidence type="ECO:0000256" key="2">
    <source>
        <dbReference type="ARBA" id="ARBA00009477"/>
    </source>
</evidence>
<feature type="domain" description="AprE-like long alpha-helical hairpin" evidence="11">
    <location>
        <begin position="123"/>
        <end position="304"/>
    </location>
</feature>
<dbReference type="InterPro" id="IPR050739">
    <property type="entry name" value="MFP"/>
</dbReference>
<feature type="domain" description="AprE-like beta-barrel" evidence="12">
    <location>
        <begin position="347"/>
        <end position="436"/>
    </location>
</feature>
<feature type="coiled-coil region" evidence="9">
    <location>
        <begin position="169"/>
        <end position="217"/>
    </location>
</feature>
<reference evidence="13 14" key="1">
    <citation type="submission" date="2020-05" db="EMBL/GenBank/DDBJ databases">
        <title>Complete genome of Desulfobulbus oligotrophicus.</title>
        <authorList>
            <person name="Podar M."/>
        </authorList>
    </citation>
    <scope>NUCLEOTIDE SEQUENCE [LARGE SCALE GENOMIC DNA]</scope>
    <source>
        <strain evidence="13 14">Prop6</strain>
    </source>
</reference>
<accession>A0A7T6APB8</accession>
<keyword evidence="6 10" id="KW-0812">Transmembrane</keyword>
<evidence type="ECO:0000256" key="8">
    <source>
        <dbReference type="ARBA" id="ARBA00023136"/>
    </source>
</evidence>
<comment type="similarity">
    <text evidence="2">Belongs to the membrane fusion protein (MFP) (TC 8.A.1) family.</text>
</comment>
<dbReference type="EMBL" id="CP054140">
    <property type="protein sequence ID" value="QQG64398.1"/>
    <property type="molecule type" value="Genomic_DNA"/>
</dbReference>
<keyword evidence="3" id="KW-0813">Transport</keyword>
<dbReference type="Gene3D" id="2.40.30.170">
    <property type="match status" value="1"/>
</dbReference>
<evidence type="ECO:0000313" key="13">
    <source>
        <dbReference type="EMBL" id="QQG64398.1"/>
    </source>
</evidence>
<dbReference type="PRINTS" id="PR01490">
    <property type="entry name" value="RTXTOXIND"/>
</dbReference>
<name>A0A7T6APB8_9BACT</name>
<keyword evidence="8 10" id="KW-0472">Membrane</keyword>
<comment type="subcellular location">
    <subcellularLocation>
        <location evidence="1">Cell inner membrane</location>
        <topology evidence="1">Single-pass membrane protein</topology>
    </subcellularLocation>
</comment>
<keyword evidence="7 10" id="KW-1133">Transmembrane helix</keyword>
<evidence type="ECO:0000256" key="3">
    <source>
        <dbReference type="ARBA" id="ARBA00022448"/>
    </source>
</evidence>
<organism evidence="13 14">
    <name type="scientific">Desulfobulbus oligotrophicus</name>
    <dbReference type="NCBI Taxonomy" id="1909699"/>
    <lineage>
        <taxon>Bacteria</taxon>
        <taxon>Pseudomonadati</taxon>
        <taxon>Thermodesulfobacteriota</taxon>
        <taxon>Desulfobulbia</taxon>
        <taxon>Desulfobulbales</taxon>
        <taxon>Desulfobulbaceae</taxon>
        <taxon>Desulfobulbus</taxon>
    </lineage>
</organism>
<evidence type="ECO:0000259" key="12">
    <source>
        <dbReference type="Pfam" id="PF26002"/>
    </source>
</evidence>
<evidence type="ECO:0000256" key="7">
    <source>
        <dbReference type="ARBA" id="ARBA00022989"/>
    </source>
</evidence>
<proteinExistence type="inferred from homology"/>
<gene>
    <name evidence="13" type="ORF">HP555_00245</name>
</gene>
<dbReference type="InterPro" id="IPR058781">
    <property type="entry name" value="HH_AprE-like"/>
</dbReference>
<protein>
    <submittedName>
        <fullName evidence="13">HlyD family type I secretion periplasmic adaptor subunit</fullName>
    </submittedName>
</protein>
<evidence type="ECO:0000259" key="11">
    <source>
        <dbReference type="Pfam" id="PF25994"/>
    </source>
</evidence>
<dbReference type="InterPro" id="IPR010129">
    <property type="entry name" value="T1SS_HlyD"/>
</dbReference>
<keyword evidence="4" id="KW-1003">Cell membrane</keyword>
<dbReference type="InterPro" id="IPR058982">
    <property type="entry name" value="Beta-barrel_AprE"/>
</dbReference>
<evidence type="ECO:0000256" key="1">
    <source>
        <dbReference type="ARBA" id="ARBA00004377"/>
    </source>
</evidence>
<feature type="transmembrane region" description="Helical" evidence="10">
    <location>
        <begin position="48"/>
        <end position="66"/>
    </location>
</feature>
<dbReference type="AlphaFoldDB" id="A0A7T6APB8"/>
<dbReference type="Proteomes" id="UP000596092">
    <property type="component" value="Chromosome"/>
</dbReference>
<dbReference type="GO" id="GO:0009306">
    <property type="term" value="P:protein secretion"/>
    <property type="evidence" value="ECO:0007669"/>
    <property type="project" value="InterPro"/>
</dbReference>
<dbReference type="GO" id="GO:0005886">
    <property type="term" value="C:plasma membrane"/>
    <property type="evidence" value="ECO:0007669"/>
    <property type="project" value="UniProtKB-SubCell"/>
</dbReference>
<evidence type="ECO:0000256" key="9">
    <source>
        <dbReference type="SAM" id="Coils"/>
    </source>
</evidence>
<dbReference type="PANTHER" id="PTHR30386:SF26">
    <property type="entry name" value="TRANSPORT PROTEIN COMB"/>
    <property type="match status" value="1"/>
</dbReference>
<evidence type="ECO:0000313" key="14">
    <source>
        <dbReference type="Proteomes" id="UP000596092"/>
    </source>
</evidence>
<keyword evidence="5" id="KW-0997">Cell inner membrane</keyword>
<dbReference type="PROSITE" id="PS00543">
    <property type="entry name" value="HLYD_FAMILY"/>
    <property type="match status" value="1"/>
</dbReference>
<evidence type="ECO:0000256" key="5">
    <source>
        <dbReference type="ARBA" id="ARBA00022519"/>
    </source>
</evidence>
<evidence type="ECO:0000256" key="6">
    <source>
        <dbReference type="ARBA" id="ARBA00022692"/>
    </source>
</evidence>
<dbReference type="Pfam" id="PF26002">
    <property type="entry name" value="Beta-barrel_AprE"/>
    <property type="match status" value="1"/>
</dbReference>
<evidence type="ECO:0000256" key="4">
    <source>
        <dbReference type="ARBA" id="ARBA00022475"/>
    </source>
</evidence>
<keyword evidence="9" id="KW-0175">Coiled coil</keyword>
<sequence length="459" mass="51177">MNKQPTPPANDRSAAPQGLFRRLPSPDLDLVTDIRTTLLLQDPRGGRLIVWLVGLFILCFLVWSAWAEIDEVTRGDGKVIPSQQIQVVQNLEGGILAKLLVQVGDVVDKDQLLLEIDKTRFSAPYQESRASYLALKAQIARLEAETHDKPFNVPEEVSKEKPEIGLREQKLYTSRKEQLTAKLQILQEQHTQRKQELAELRSKLGELRRTSGLLQRELAMTKPLIAQGAVSEVEVLRLQRQHSEMSGAIETTRIAIPKVESKIAEAKKAMESEQLAFHNAARSELNEAYAKLEGVSANAEALMDRLQRTAVRSPVRGSINQIKVNTIGGTIQPGMDLIEIVPLEDTLLVEARIKPADIAFLHPNQPAIIKFTAYDFTTYGGLEADLEHISADSITDKEGNDFYLIRLRTKQNFLGSKDKPLPIIPGMVASVDILTGKKTILSYLLKPVLRAKATALRER</sequence>
<dbReference type="Pfam" id="PF25994">
    <property type="entry name" value="HH_AprE"/>
    <property type="match status" value="1"/>
</dbReference>
<dbReference type="InterPro" id="IPR006144">
    <property type="entry name" value="Secretion_HlyD_CS"/>
</dbReference>